<protein>
    <submittedName>
        <fullName evidence="1">Uncharacterized protein</fullName>
    </submittedName>
</protein>
<dbReference type="OrthoDB" id="9775927at2"/>
<dbReference type="Gene3D" id="1.10.3680.10">
    <property type="entry name" value="TerB-like"/>
    <property type="match status" value="1"/>
</dbReference>
<dbReference type="RefSeq" id="WP_012240400.1">
    <property type="nucleotide sequence ID" value="NC_010162.1"/>
</dbReference>
<dbReference type="KEGG" id="scl:sce7792"/>
<dbReference type="BioCyc" id="SCEL448385:SCE_RS39885-MONOMER"/>
<dbReference type="AlphaFoldDB" id="A9FB02"/>
<name>A9FB02_SORC5</name>
<dbReference type="eggNOG" id="COG3793">
    <property type="taxonomic scope" value="Bacteria"/>
</dbReference>
<evidence type="ECO:0000313" key="1">
    <source>
        <dbReference type="EMBL" id="CAN97961.1"/>
    </source>
</evidence>
<organism evidence="1 2">
    <name type="scientific">Sorangium cellulosum (strain So ce56)</name>
    <name type="common">Polyangium cellulosum (strain So ce56)</name>
    <dbReference type="NCBI Taxonomy" id="448385"/>
    <lineage>
        <taxon>Bacteria</taxon>
        <taxon>Pseudomonadati</taxon>
        <taxon>Myxococcota</taxon>
        <taxon>Polyangia</taxon>
        <taxon>Polyangiales</taxon>
        <taxon>Polyangiaceae</taxon>
        <taxon>Sorangium</taxon>
    </lineage>
</organism>
<dbReference type="SUPFAM" id="SSF158682">
    <property type="entry name" value="TerB-like"/>
    <property type="match status" value="1"/>
</dbReference>
<reference evidence="1 2" key="1">
    <citation type="journal article" date="2007" name="Nat. Biotechnol.">
        <title>Complete genome sequence of the myxobacterium Sorangium cellulosum.</title>
        <authorList>
            <person name="Schneiker S."/>
            <person name="Perlova O."/>
            <person name="Kaiser O."/>
            <person name="Gerth K."/>
            <person name="Alici A."/>
            <person name="Altmeyer M.O."/>
            <person name="Bartels D."/>
            <person name="Bekel T."/>
            <person name="Beyer S."/>
            <person name="Bode E."/>
            <person name="Bode H.B."/>
            <person name="Bolten C.J."/>
            <person name="Choudhuri J.V."/>
            <person name="Doss S."/>
            <person name="Elnakady Y.A."/>
            <person name="Frank B."/>
            <person name="Gaigalat L."/>
            <person name="Goesmann A."/>
            <person name="Groeger C."/>
            <person name="Gross F."/>
            <person name="Jelsbak L."/>
            <person name="Jelsbak L."/>
            <person name="Kalinowski J."/>
            <person name="Kegler C."/>
            <person name="Knauber T."/>
            <person name="Konietzny S."/>
            <person name="Kopp M."/>
            <person name="Krause L."/>
            <person name="Krug D."/>
            <person name="Linke B."/>
            <person name="Mahmud T."/>
            <person name="Martinez-Arias R."/>
            <person name="McHardy A.C."/>
            <person name="Merai M."/>
            <person name="Meyer F."/>
            <person name="Mormann S."/>
            <person name="Munoz-Dorado J."/>
            <person name="Perez J."/>
            <person name="Pradella S."/>
            <person name="Rachid S."/>
            <person name="Raddatz G."/>
            <person name="Rosenau F."/>
            <person name="Rueckert C."/>
            <person name="Sasse F."/>
            <person name="Scharfe M."/>
            <person name="Schuster S.C."/>
            <person name="Suen G."/>
            <person name="Treuner-Lange A."/>
            <person name="Velicer G.J."/>
            <person name="Vorholter F.-J."/>
            <person name="Weissman K.J."/>
            <person name="Welch R.D."/>
            <person name="Wenzel S.C."/>
            <person name="Whitworth D.E."/>
            <person name="Wilhelm S."/>
            <person name="Wittmann C."/>
            <person name="Bloecker H."/>
            <person name="Puehler A."/>
            <person name="Mueller R."/>
        </authorList>
    </citation>
    <scope>NUCLEOTIDE SEQUENCE [LARGE SCALE GENOMIC DNA]</scope>
    <source>
        <strain evidence="2">So ce56</strain>
    </source>
</reference>
<dbReference type="EMBL" id="AM746676">
    <property type="protein sequence ID" value="CAN97961.1"/>
    <property type="molecule type" value="Genomic_DNA"/>
</dbReference>
<evidence type="ECO:0000313" key="2">
    <source>
        <dbReference type="Proteomes" id="UP000002139"/>
    </source>
</evidence>
<dbReference type="InterPro" id="IPR029024">
    <property type="entry name" value="TerB-like"/>
</dbReference>
<sequence>MDIVVFSCDELPAALGALREVALADGALARFDPAQRAVLEELAALHGARADVDGLPRVAPEAVASAIPDPHRRKRLVQLALVTAMADGEVTAAEVDAVEALARALGVREQGVGVLRLVARGHRGLAKAAVRRRLVGAFAGEVLRKEGLAGVRRLLGPFFRAGVEDRSRALRYKQLGLLPEGTFGRVFWEHCTARGFLFPGESRDAIPERMVFHDLGHVLAEYDTDPAGEIQAGSFQAGFIRRDGFAFLLFVMLQFHLGIQITPVAAPQVGLFEARKVLRAVARGAACKVDLSDRWDFWGVVHLPLGEVRERFGIPPLAAMAARQEAA</sequence>
<dbReference type="HOGENOM" id="CLU_073282_0_0_7"/>
<proteinExistence type="predicted"/>
<accession>A9FB02</accession>
<dbReference type="Proteomes" id="UP000002139">
    <property type="component" value="Chromosome"/>
</dbReference>
<keyword evidence="2" id="KW-1185">Reference proteome</keyword>
<gene>
    <name evidence="1" type="ordered locus">sce7792</name>
</gene>
<dbReference type="STRING" id="448385.sce7792"/>